<dbReference type="AlphaFoldDB" id="A0A8J3RKY5"/>
<dbReference type="CDD" id="cd00371">
    <property type="entry name" value="HMA"/>
    <property type="match status" value="1"/>
</dbReference>
<organism evidence="3 4">
    <name type="scientific">Planobispora longispora</name>
    <dbReference type="NCBI Taxonomy" id="28887"/>
    <lineage>
        <taxon>Bacteria</taxon>
        <taxon>Bacillati</taxon>
        <taxon>Actinomycetota</taxon>
        <taxon>Actinomycetes</taxon>
        <taxon>Streptosporangiales</taxon>
        <taxon>Streptosporangiaceae</taxon>
        <taxon>Planobispora</taxon>
    </lineage>
</organism>
<dbReference type="InterPro" id="IPR000428">
    <property type="entry name" value="Cu-bd"/>
</dbReference>
<comment type="caution">
    <text evidence="3">The sequence shown here is derived from an EMBL/GenBank/DDBJ whole genome shotgun (WGS) entry which is preliminary data.</text>
</comment>
<evidence type="ECO:0000256" key="1">
    <source>
        <dbReference type="ARBA" id="ARBA00022723"/>
    </source>
</evidence>
<reference evidence="3 4" key="1">
    <citation type="submission" date="2021-01" db="EMBL/GenBank/DDBJ databases">
        <title>Whole genome shotgun sequence of Planobispora longispora NBRC 13918.</title>
        <authorList>
            <person name="Komaki H."/>
            <person name="Tamura T."/>
        </authorList>
    </citation>
    <scope>NUCLEOTIDE SEQUENCE [LARGE SCALE GENOMIC DNA]</scope>
    <source>
        <strain evidence="3 4">NBRC 13918</strain>
    </source>
</reference>
<dbReference type="RefSeq" id="WP_203890693.1">
    <property type="nucleotide sequence ID" value="NZ_BOOH01000019.1"/>
</dbReference>
<dbReference type="PROSITE" id="PS01047">
    <property type="entry name" value="HMA_1"/>
    <property type="match status" value="1"/>
</dbReference>
<evidence type="ECO:0000313" key="3">
    <source>
        <dbReference type="EMBL" id="GIH76071.1"/>
    </source>
</evidence>
<dbReference type="PROSITE" id="PS50846">
    <property type="entry name" value="HMA_2"/>
    <property type="match status" value="1"/>
</dbReference>
<dbReference type="GO" id="GO:0006825">
    <property type="term" value="P:copper ion transport"/>
    <property type="evidence" value="ECO:0007669"/>
    <property type="project" value="InterPro"/>
</dbReference>
<keyword evidence="4" id="KW-1185">Reference proteome</keyword>
<dbReference type="Pfam" id="PF00403">
    <property type="entry name" value="HMA"/>
    <property type="match status" value="1"/>
</dbReference>
<dbReference type="InterPro" id="IPR017969">
    <property type="entry name" value="Heavy-metal-associated_CS"/>
</dbReference>
<evidence type="ECO:0000259" key="2">
    <source>
        <dbReference type="PROSITE" id="PS50846"/>
    </source>
</evidence>
<dbReference type="Gene3D" id="3.30.70.100">
    <property type="match status" value="1"/>
</dbReference>
<dbReference type="EMBL" id="BOOH01000019">
    <property type="protein sequence ID" value="GIH76071.1"/>
    <property type="molecule type" value="Genomic_DNA"/>
</dbReference>
<dbReference type="SUPFAM" id="SSF55008">
    <property type="entry name" value="HMA, heavy metal-associated domain"/>
    <property type="match status" value="1"/>
</dbReference>
<name>A0A8J3RKY5_9ACTN</name>
<dbReference type="InterPro" id="IPR006121">
    <property type="entry name" value="HMA_dom"/>
</dbReference>
<sequence length="92" mass="9052">MTVTTYRVEGMTCGHCVSSVTAEVGRIEGVTAVNVDLTAKLVTVTSGAALDDSAVGAAVDEAGYELAGRVGTQDDTAEAEAAGSCCGSGCCS</sequence>
<evidence type="ECO:0000313" key="4">
    <source>
        <dbReference type="Proteomes" id="UP000616724"/>
    </source>
</evidence>
<proteinExistence type="predicted"/>
<gene>
    <name evidence="3" type="ORF">Plo01_25000</name>
</gene>
<protein>
    <recommendedName>
        <fullName evidence="2">HMA domain-containing protein</fullName>
    </recommendedName>
</protein>
<accession>A0A8J3RKY5</accession>
<dbReference type="InterPro" id="IPR036163">
    <property type="entry name" value="HMA_dom_sf"/>
</dbReference>
<dbReference type="GO" id="GO:0005507">
    <property type="term" value="F:copper ion binding"/>
    <property type="evidence" value="ECO:0007669"/>
    <property type="project" value="InterPro"/>
</dbReference>
<keyword evidence="1" id="KW-0479">Metal-binding</keyword>
<feature type="domain" description="HMA" evidence="2">
    <location>
        <begin position="2"/>
        <end position="67"/>
    </location>
</feature>
<dbReference type="Proteomes" id="UP000616724">
    <property type="component" value="Unassembled WGS sequence"/>
</dbReference>
<dbReference type="PRINTS" id="PR00944">
    <property type="entry name" value="CUEXPORT"/>
</dbReference>